<organism evidence="2 3">
    <name type="scientific">Armillaria solidipes</name>
    <dbReference type="NCBI Taxonomy" id="1076256"/>
    <lineage>
        <taxon>Eukaryota</taxon>
        <taxon>Fungi</taxon>
        <taxon>Dikarya</taxon>
        <taxon>Basidiomycota</taxon>
        <taxon>Agaricomycotina</taxon>
        <taxon>Agaricomycetes</taxon>
        <taxon>Agaricomycetidae</taxon>
        <taxon>Agaricales</taxon>
        <taxon>Marasmiineae</taxon>
        <taxon>Physalacriaceae</taxon>
        <taxon>Armillaria</taxon>
    </lineage>
</organism>
<dbReference type="AlphaFoldDB" id="A0A2H3AIP3"/>
<protein>
    <submittedName>
        <fullName evidence="2">Uncharacterized protein</fullName>
    </submittedName>
</protein>
<evidence type="ECO:0000313" key="2">
    <source>
        <dbReference type="EMBL" id="PBK58761.1"/>
    </source>
</evidence>
<dbReference type="Proteomes" id="UP000218334">
    <property type="component" value="Unassembled WGS sequence"/>
</dbReference>
<sequence>MRQSKERLWTYLLEISLCCPLNSINGPYLYLHRTITIDLFRLRMSVHGASPSTATRHVPRSRVSDRIQHSSSHTPSHTSFKGPPTVVSGTKVGTFVAPAPSAAPSHHSSSRSRAFAPPSHVSSAAYRHSSSIAPSTVLPSDSASQVGGSIVGSAKAPSIVPVPAPPIHHSSSHISRSLSHSVAAAPALVPAPIPSHVSRNVRSVASSHSSSHSRALSSPSSANSSTSSGYSVIHAKPSQMVIVPLAHGGCVIVPPKGKRVRVSQVCIFLPLPIEGEA</sequence>
<feature type="region of interest" description="Disordered" evidence="1">
    <location>
        <begin position="50"/>
        <end position="85"/>
    </location>
</feature>
<name>A0A2H3AIP3_9AGAR</name>
<keyword evidence="3" id="KW-1185">Reference proteome</keyword>
<dbReference type="EMBL" id="KZ293525">
    <property type="protein sequence ID" value="PBK58761.1"/>
    <property type="molecule type" value="Genomic_DNA"/>
</dbReference>
<feature type="compositionally biased region" description="Low complexity" evidence="1">
    <location>
        <begin position="199"/>
        <end position="228"/>
    </location>
</feature>
<evidence type="ECO:0000256" key="1">
    <source>
        <dbReference type="SAM" id="MobiDB-lite"/>
    </source>
</evidence>
<feature type="compositionally biased region" description="Low complexity" evidence="1">
    <location>
        <begin position="97"/>
        <end position="120"/>
    </location>
</feature>
<feature type="compositionally biased region" description="Low complexity" evidence="1">
    <location>
        <begin position="69"/>
        <end position="79"/>
    </location>
</feature>
<reference evidence="3" key="1">
    <citation type="journal article" date="2017" name="Nat. Ecol. Evol.">
        <title>Genome expansion and lineage-specific genetic innovations in the forest pathogenic fungi Armillaria.</title>
        <authorList>
            <person name="Sipos G."/>
            <person name="Prasanna A.N."/>
            <person name="Walter M.C."/>
            <person name="O'Connor E."/>
            <person name="Balint B."/>
            <person name="Krizsan K."/>
            <person name="Kiss B."/>
            <person name="Hess J."/>
            <person name="Varga T."/>
            <person name="Slot J."/>
            <person name="Riley R."/>
            <person name="Boka B."/>
            <person name="Rigling D."/>
            <person name="Barry K."/>
            <person name="Lee J."/>
            <person name="Mihaltcheva S."/>
            <person name="LaButti K."/>
            <person name="Lipzen A."/>
            <person name="Waldron R."/>
            <person name="Moloney N.M."/>
            <person name="Sperisen C."/>
            <person name="Kredics L."/>
            <person name="Vagvoelgyi C."/>
            <person name="Patrignani A."/>
            <person name="Fitzpatrick D."/>
            <person name="Nagy I."/>
            <person name="Doyle S."/>
            <person name="Anderson J.B."/>
            <person name="Grigoriev I.V."/>
            <person name="Gueldener U."/>
            <person name="Muensterkoetter M."/>
            <person name="Nagy L.G."/>
        </authorList>
    </citation>
    <scope>NUCLEOTIDE SEQUENCE [LARGE SCALE GENOMIC DNA]</scope>
    <source>
        <strain evidence="3">28-4</strain>
    </source>
</reference>
<feature type="region of interest" description="Disordered" evidence="1">
    <location>
        <begin position="97"/>
        <end position="121"/>
    </location>
</feature>
<evidence type="ECO:0000313" key="3">
    <source>
        <dbReference type="Proteomes" id="UP000218334"/>
    </source>
</evidence>
<feature type="region of interest" description="Disordered" evidence="1">
    <location>
        <begin position="199"/>
        <end position="230"/>
    </location>
</feature>
<accession>A0A2H3AIP3</accession>
<gene>
    <name evidence="2" type="ORF">ARMSODRAFT_101895</name>
</gene>
<proteinExistence type="predicted"/>